<evidence type="ECO:0000313" key="1">
    <source>
        <dbReference type="EMBL" id="PIQ68983.1"/>
    </source>
</evidence>
<protein>
    <submittedName>
        <fullName evidence="1">Uncharacterized protein</fullName>
    </submittedName>
</protein>
<dbReference type="Proteomes" id="UP000229342">
    <property type="component" value="Unassembled WGS sequence"/>
</dbReference>
<evidence type="ECO:0000313" key="2">
    <source>
        <dbReference type="Proteomes" id="UP000229342"/>
    </source>
</evidence>
<name>A0A2H0KEF5_9BACT</name>
<dbReference type="AlphaFoldDB" id="A0A2H0KEF5"/>
<accession>A0A2H0KEF5</accession>
<gene>
    <name evidence="1" type="ORF">COV91_01135</name>
</gene>
<dbReference type="EMBL" id="PCVG01000015">
    <property type="protein sequence ID" value="PIQ68983.1"/>
    <property type="molecule type" value="Genomic_DNA"/>
</dbReference>
<proteinExistence type="predicted"/>
<reference evidence="1 2" key="1">
    <citation type="submission" date="2017-09" db="EMBL/GenBank/DDBJ databases">
        <title>Depth-based differentiation of microbial function through sediment-hosted aquifers and enrichment of novel symbionts in the deep terrestrial subsurface.</title>
        <authorList>
            <person name="Probst A.J."/>
            <person name="Ladd B."/>
            <person name="Jarett J.K."/>
            <person name="Geller-Mcgrath D.E."/>
            <person name="Sieber C.M."/>
            <person name="Emerson J.B."/>
            <person name="Anantharaman K."/>
            <person name="Thomas B.C."/>
            <person name="Malmstrom R."/>
            <person name="Stieglmeier M."/>
            <person name="Klingl A."/>
            <person name="Woyke T."/>
            <person name="Ryan C.M."/>
            <person name="Banfield J.F."/>
        </authorList>
    </citation>
    <scope>NUCLEOTIDE SEQUENCE [LARGE SCALE GENOMIC DNA]</scope>
    <source>
        <strain evidence="1">CG11_big_fil_rev_8_21_14_0_20_46_11</strain>
    </source>
</reference>
<organism evidence="1 2">
    <name type="scientific">Candidatus Taylorbacteria bacterium CG11_big_fil_rev_8_21_14_0_20_46_11</name>
    <dbReference type="NCBI Taxonomy" id="1975025"/>
    <lineage>
        <taxon>Bacteria</taxon>
        <taxon>Candidatus Tayloriibacteriota</taxon>
    </lineage>
</organism>
<comment type="caution">
    <text evidence="1">The sequence shown here is derived from an EMBL/GenBank/DDBJ whole genome shotgun (WGS) entry which is preliminary data.</text>
</comment>
<sequence length="124" mass="14686">MNGIQTQEVFEGTNDSSVCEFKVKLEGKWFKVTWTERPVLDGRFAHSSNVHKWDCIGTDHEFKIEPTEGPEKELPSEVQRFVERYQETGKSEGIFMEIRQDLERSYPGHKWGWVDERFKHDYVC</sequence>